<protein>
    <submittedName>
        <fullName evidence="1">Uncharacterized protein</fullName>
    </submittedName>
</protein>
<sequence>MLERGERVASRRYTAGQVRLIVSSPADGSQDFYVSVMVGMPVPLVAVERERLRRAVVDASRSTGRWSR</sequence>
<organism evidence="1 2">
    <name type="scientific">Bifidobacterium pseudolongum</name>
    <dbReference type="NCBI Taxonomy" id="1694"/>
    <lineage>
        <taxon>Bacteria</taxon>
        <taxon>Bacillati</taxon>
        <taxon>Actinomycetota</taxon>
        <taxon>Actinomycetes</taxon>
        <taxon>Bifidobacteriales</taxon>
        <taxon>Bifidobacteriaceae</taxon>
        <taxon>Bifidobacterium</taxon>
    </lineage>
</organism>
<proteinExistence type="predicted"/>
<evidence type="ECO:0000313" key="2">
    <source>
        <dbReference type="Proteomes" id="UP000306798"/>
    </source>
</evidence>
<accession>A0A4V3WRP4</accession>
<gene>
    <name evidence="1" type="ORF">E5991_08745</name>
</gene>
<dbReference type="RefSeq" id="WP_136511700.1">
    <property type="nucleotide sequence ID" value="NZ_SSTF01000032.1"/>
</dbReference>
<dbReference type="EMBL" id="SSTF01000032">
    <property type="protein sequence ID" value="THG24237.1"/>
    <property type="molecule type" value="Genomic_DNA"/>
</dbReference>
<name>A0A4V3WRP4_9BIFI</name>
<comment type="caution">
    <text evidence="1">The sequence shown here is derived from an EMBL/GenBank/DDBJ whole genome shotgun (WGS) entry which is preliminary data.</text>
</comment>
<dbReference type="Proteomes" id="UP000306798">
    <property type="component" value="Unassembled WGS sequence"/>
</dbReference>
<reference evidence="1 2" key="1">
    <citation type="submission" date="2019-04" db="EMBL/GenBank/DDBJ databases">
        <title>Microbes associate with the intestines of laboratory mice.</title>
        <authorList>
            <person name="Navarre W."/>
            <person name="Wong E."/>
            <person name="Huang K.C."/>
            <person name="Tropini C."/>
            <person name="Ng K."/>
            <person name="Yu B."/>
        </authorList>
    </citation>
    <scope>NUCLEOTIDE SEQUENCE [LARGE SCALE GENOMIC DNA]</scope>
    <source>
        <strain evidence="1 2">NM87_A27A</strain>
    </source>
</reference>
<evidence type="ECO:0000313" key="1">
    <source>
        <dbReference type="EMBL" id="THG24237.1"/>
    </source>
</evidence>
<dbReference type="AlphaFoldDB" id="A0A4V3WRP4"/>